<organism evidence="2 3">
    <name type="scientific">Inhella proteolytica</name>
    <dbReference type="NCBI Taxonomy" id="2795029"/>
    <lineage>
        <taxon>Bacteria</taxon>
        <taxon>Pseudomonadati</taxon>
        <taxon>Pseudomonadota</taxon>
        <taxon>Betaproteobacteria</taxon>
        <taxon>Burkholderiales</taxon>
        <taxon>Sphaerotilaceae</taxon>
        <taxon>Inhella</taxon>
    </lineage>
</organism>
<keyword evidence="1" id="KW-0812">Transmembrane</keyword>
<keyword evidence="1" id="KW-1133">Transmembrane helix</keyword>
<proteinExistence type="predicted"/>
<dbReference type="RefSeq" id="WP_198113128.1">
    <property type="nucleotide sequence ID" value="NZ_JAEDAK010000020.1"/>
</dbReference>
<dbReference type="AlphaFoldDB" id="A0A931JAY2"/>
<feature type="transmembrane region" description="Helical" evidence="1">
    <location>
        <begin position="68"/>
        <end position="89"/>
    </location>
</feature>
<dbReference type="EMBL" id="JAEDAK010000020">
    <property type="protein sequence ID" value="MBH9579270.1"/>
    <property type="molecule type" value="Genomic_DNA"/>
</dbReference>
<name>A0A931JAY2_9BURK</name>
<keyword evidence="1" id="KW-0472">Membrane</keyword>
<feature type="transmembrane region" description="Helical" evidence="1">
    <location>
        <begin position="38"/>
        <end position="56"/>
    </location>
</feature>
<evidence type="ECO:0000313" key="2">
    <source>
        <dbReference type="EMBL" id="MBH9579270.1"/>
    </source>
</evidence>
<accession>A0A931JAY2</accession>
<gene>
    <name evidence="2" type="ORF">I7X39_20435</name>
</gene>
<evidence type="ECO:0000313" key="3">
    <source>
        <dbReference type="Proteomes" id="UP000613266"/>
    </source>
</evidence>
<keyword evidence="3" id="KW-1185">Reference proteome</keyword>
<protein>
    <submittedName>
        <fullName evidence="2">DUF2834 domain-containing protein</fullName>
    </submittedName>
</protein>
<comment type="caution">
    <text evidence="2">The sequence shown here is derived from an EMBL/GenBank/DDBJ whole genome shotgun (WGS) entry which is preliminary data.</text>
</comment>
<reference evidence="2" key="1">
    <citation type="submission" date="2020-12" db="EMBL/GenBank/DDBJ databases">
        <title>The genome sequence of Inhella sp. 1Y17.</title>
        <authorList>
            <person name="Liu Y."/>
        </authorList>
    </citation>
    <scope>NUCLEOTIDE SEQUENCE</scope>
    <source>
        <strain evidence="2">1Y17</strain>
    </source>
</reference>
<sequence>MPRPLLWIVTLAFGAYSLWALAQVGYLGLWQGGFANPGSTQITFDLIVSCLLLLGFVAQDAKASGRRFWPWALATLALGSLGVLGYLLWPGARRAVTRPSSRADTLAA</sequence>
<dbReference type="Proteomes" id="UP000613266">
    <property type="component" value="Unassembled WGS sequence"/>
</dbReference>
<evidence type="ECO:0000256" key="1">
    <source>
        <dbReference type="SAM" id="Phobius"/>
    </source>
</evidence>